<comment type="cofactor">
    <cofactor evidence="1 6">
        <name>pyridoxal 5'-phosphate</name>
        <dbReference type="ChEBI" id="CHEBI:597326"/>
    </cofactor>
</comment>
<evidence type="ECO:0000256" key="4">
    <source>
        <dbReference type="ARBA" id="ARBA00023239"/>
    </source>
</evidence>
<dbReference type="AlphaFoldDB" id="A0A9E7NDD4"/>
<dbReference type="InterPro" id="IPR036052">
    <property type="entry name" value="TrpB-like_PALP_sf"/>
</dbReference>
<dbReference type="EMBL" id="CP100355">
    <property type="protein sequence ID" value="UTF54953.1"/>
    <property type="molecule type" value="Genomic_DNA"/>
</dbReference>
<sequence>MPTIRACYACERTFEPSRARCDCGEPLWRPIEPLDRWPSGAGSSGRSIWRYDAVLPASQPAGDLEAGGAAVWRSHSLEGYAGTHVWLADEGRNPTGSFKDRGSAVGVAATLEAEIDRVGTVSHGNMARSVAAHAAAVGIDCTVLVPADIAEERVRAIARFDPKIVRVRGDYGRLYYDALELGRRHGIQFLNSDVPLRVAGQKTLAFDLLERIPDLDAIVLPVSSGGNASAVWKGLLELRAGGLLESLPRLYLTQAAACDPIAAAFQSSRERVDPDADVRETVAYSIANADPPSGTRALAAVRDTGGAVLSVDDDAILEAQDRLARDAGVRVEPASATTLAGLRQLTEREEIDADETVACVLTGRGYGGRGDVPSAPVVDREDLESTLESA</sequence>
<evidence type="ECO:0000256" key="2">
    <source>
        <dbReference type="ARBA" id="ARBA00005517"/>
    </source>
</evidence>
<feature type="domain" description="Tryptophan synthase beta chain-like PALP" evidence="8">
    <location>
        <begin position="66"/>
        <end position="363"/>
    </location>
</feature>
<dbReference type="RefSeq" id="WP_254159687.1">
    <property type="nucleotide sequence ID" value="NZ_CP100355.1"/>
</dbReference>
<dbReference type="NCBIfam" id="TIGR00260">
    <property type="entry name" value="thrC"/>
    <property type="match status" value="1"/>
</dbReference>
<keyword evidence="4 9" id="KW-0456">Lyase</keyword>
<feature type="region of interest" description="Disordered" evidence="7">
    <location>
        <begin position="370"/>
        <end position="390"/>
    </location>
</feature>
<dbReference type="KEGG" id="sawl:NGM29_06775"/>
<dbReference type="PANTHER" id="PTHR48078:SF6">
    <property type="entry name" value="L-THREONINE DEHYDRATASE CATABOLIC TDCB"/>
    <property type="match status" value="1"/>
</dbReference>
<evidence type="ECO:0000256" key="5">
    <source>
        <dbReference type="NCBIfam" id="TIGR00260"/>
    </source>
</evidence>
<organism evidence="9 10">
    <name type="scientific">Natronosalvus rutilus</name>
    <dbReference type="NCBI Taxonomy" id="2953753"/>
    <lineage>
        <taxon>Archaea</taxon>
        <taxon>Methanobacteriati</taxon>
        <taxon>Methanobacteriota</taxon>
        <taxon>Stenosarchaea group</taxon>
        <taxon>Halobacteria</taxon>
        <taxon>Halobacteriales</taxon>
        <taxon>Natrialbaceae</taxon>
        <taxon>Natronosalvus</taxon>
    </lineage>
</organism>
<dbReference type="GO" id="GO:0009097">
    <property type="term" value="P:isoleucine biosynthetic process"/>
    <property type="evidence" value="ECO:0007669"/>
    <property type="project" value="TreeGrafter"/>
</dbReference>
<reference evidence="9" key="1">
    <citation type="submission" date="2022-06" db="EMBL/GenBank/DDBJ databases">
        <title>Diverse halophilic archaea isolated from saline environments.</title>
        <authorList>
            <person name="Cui H.-L."/>
        </authorList>
    </citation>
    <scope>NUCLEOTIDE SEQUENCE</scope>
    <source>
        <strain evidence="9">WLHS1</strain>
    </source>
</reference>
<evidence type="ECO:0000259" key="8">
    <source>
        <dbReference type="Pfam" id="PF00291"/>
    </source>
</evidence>
<gene>
    <name evidence="9" type="primary">thrC</name>
    <name evidence="9" type="ORF">NGM29_06775</name>
</gene>
<feature type="modified residue" description="N6-(pyridoxal phosphate)lysine" evidence="6">
    <location>
        <position position="99"/>
    </location>
</feature>
<dbReference type="GO" id="GO:0006567">
    <property type="term" value="P:L-threonine catabolic process"/>
    <property type="evidence" value="ECO:0007669"/>
    <property type="project" value="TreeGrafter"/>
</dbReference>
<dbReference type="InterPro" id="IPR001926">
    <property type="entry name" value="TrpB-like_PALP"/>
</dbReference>
<dbReference type="GO" id="GO:0003941">
    <property type="term" value="F:L-serine ammonia-lyase activity"/>
    <property type="evidence" value="ECO:0007669"/>
    <property type="project" value="TreeGrafter"/>
</dbReference>
<dbReference type="Pfam" id="PF00291">
    <property type="entry name" value="PALP"/>
    <property type="match status" value="1"/>
</dbReference>
<dbReference type="GO" id="GO:0004795">
    <property type="term" value="F:threonine synthase activity"/>
    <property type="evidence" value="ECO:0007669"/>
    <property type="project" value="UniProtKB-UniRule"/>
</dbReference>
<protein>
    <recommendedName>
        <fullName evidence="5">Threonine synthase</fullName>
        <ecNumber evidence="5">4.2.3.1</ecNumber>
    </recommendedName>
</protein>
<evidence type="ECO:0000313" key="9">
    <source>
        <dbReference type="EMBL" id="UTF54953.1"/>
    </source>
</evidence>
<accession>A0A9E7NDD4</accession>
<dbReference type="EC" id="4.2.3.1" evidence="5"/>
<dbReference type="SUPFAM" id="SSF53686">
    <property type="entry name" value="Tryptophan synthase beta subunit-like PLP-dependent enzymes"/>
    <property type="match status" value="1"/>
</dbReference>
<dbReference type="GO" id="GO:0004794">
    <property type="term" value="F:threonine deaminase activity"/>
    <property type="evidence" value="ECO:0007669"/>
    <property type="project" value="TreeGrafter"/>
</dbReference>
<dbReference type="InterPro" id="IPR004450">
    <property type="entry name" value="Thr_synthase-like"/>
</dbReference>
<evidence type="ECO:0000256" key="3">
    <source>
        <dbReference type="ARBA" id="ARBA00022898"/>
    </source>
</evidence>
<dbReference type="Gene3D" id="3.40.50.1100">
    <property type="match status" value="2"/>
</dbReference>
<evidence type="ECO:0000256" key="7">
    <source>
        <dbReference type="SAM" id="MobiDB-lite"/>
    </source>
</evidence>
<dbReference type="PANTHER" id="PTHR48078">
    <property type="entry name" value="THREONINE DEHYDRATASE, MITOCHONDRIAL-RELATED"/>
    <property type="match status" value="1"/>
</dbReference>
<proteinExistence type="inferred from homology"/>
<evidence type="ECO:0000256" key="6">
    <source>
        <dbReference type="PIRSR" id="PIRSR604450-51"/>
    </source>
</evidence>
<dbReference type="Proteomes" id="UP001056855">
    <property type="component" value="Chromosome"/>
</dbReference>
<dbReference type="InterPro" id="IPR050147">
    <property type="entry name" value="Ser/Thr_Dehydratase"/>
</dbReference>
<dbReference type="GO" id="GO:0006565">
    <property type="term" value="P:L-serine catabolic process"/>
    <property type="evidence" value="ECO:0007669"/>
    <property type="project" value="TreeGrafter"/>
</dbReference>
<dbReference type="GO" id="GO:0009088">
    <property type="term" value="P:threonine biosynthetic process"/>
    <property type="evidence" value="ECO:0007669"/>
    <property type="project" value="UniProtKB-UniRule"/>
</dbReference>
<keyword evidence="10" id="KW-1185">Reference proteome</keyword>
<evidence type="ECO:0000313" key="10">
    <source>
        <dbReference type="Proteomes" id="UP001056855"/>
    </source>
</evidence>
<evidence type="ECO:0000256" key="1">
    <source>
        <dbReference type="ARBA" id="ARBA00001933"/>
    </source>
</evidence>
<keyword evidence="3 6" id="KW-0663">Pyridoxal phosphate</keyword>
<dbReference type="GeneID" id="73289735"/>
<feature type="compositionally biased region" description="Acidic residues" evidence="7">
    <location>
        <begin position="381"/>
        <end position="390"/>
    </location>
</feature>
<comment type="similarity">
    <text evidence="2">Belongs to the threonine synthase family.</text>
</comment>
<name>A0A9E7NDD4_9EURY</name>